<organism evidence="3 4">
    <name type="scientific">Helicobacter colisuis</name>
    <dbReference type="NCBI Taxonomy" id="2949739"/>
    <lineage>
        <taxon>Bacteria</taxon>
        <taxon>Pseudomonadati</taxon>
        <taxon>Campylobacterota</taxon>
        <taxon>Epsilonproteobacteria</taxon>
        <taxon>Campylobacterales</taxon>
        <taxon>Helicobacteraceae</taxon>
        <taxon>Helicobacter</taxon>
    </lineage>
</organism>
<name>A0ABT0TSD7_9HELI</name>
<dbReference type="SUPFAM" id="SSF49265">
    <property type="entry name" value="Fibronectin type III"/>
    <property type="match status" value="3"/>
</dbReference>
<dbReference type="Gene3D" id="2.60.40.10">
    <property type="entry name" value="Immunoglobulins"/>
    <property type="match status" value="4"/>
</dbReference>
<dbReference type="Proteomes" id="UP001057522">
    <property type="component" value="Unassembled WGS sequence"/>
</dbReference>
<proteinExistence type="predicted"/>
<evidence type="ECO:0000313" key="4">
    <source>
        <dbReference type="Proteomes" id="UP001057522"/>
    </source>
</evidence>
<keyword evidence="4" id="KW-1185">Reference proteome</keyword>
<accession>A0ABT0TSD7</accession>
<feature type="domain" description="Fibronectin type-III" evidence="2">
    <location>
        <begin position="329"/>
        <end position="421"/>
    </location>
</feature>
<comment type="caution">
    <text evidence="3">The sequence shown here is derived from an EMBL/GenBank/DDBJ whole genome shotgun (WGS) entry which is preliminary data.</text>
</comment>
<evidence type="ECO:0000259" key="2">
    <source>
        <dbReference type="PROSITE" id="PS50853"/>
    </source>
</evidence>
<dbReference type="RefSeq" id="WP_250603220.1">
    <property type="nucleotide sequence ID" value="NZ_JAMOKX010000001.1"/>
</dbReference>
<dbReference type="InterPro" id="IPR013783">
    <property type="entry name" value="Ig-like_fold"/>
</dbReference>
<dbReference type="InterPro" id="IPR003961">
    <property type="entry name" value="FN3_dom"/>
</dbReference>
<evidence type="ECO:0000313" key="3">
    <source>
        <dbReference type="EMBL" id="MCL9818699.1"/>
    </source>
</evidence>
<sequence>MVNLSYFSKLDSLWAKILLFFTLVFFSACSSSNLNFGSTPSINPNITPPSNIRTLSDVNTIAFEWNLIQNPEIAGYYIYRKEPSEQSFSKIATLDSRFITHYADNKLESNTEYFYQFASFDAQKNISQFSAPISVKTQFIEAINYIEAISNYPRKVKIIWNPHQDTRVIGYVIEKKKTNGQWSELANINSRLLVEYLDTGLEDNTSYEYRVFAYNANKTYSLPSKSVKATTKPKPTLISNFTATTNVPKQIVLKWDLHPNPEVTQYTLFRSNFESSFFNKLATLPNSTNSYQDAIKDDGKQYYYKITATDKDGIESLEVGPIMGMTLGIPSTPVITYAQIEGNSAVLRWMPQDDRATEYIVYKKDSRFFGETLRYNKVLTPEFIDREVTPGEKYYYRVSAVDANGLESKQTQEIMLFLPAQ</sequence>
<reference evidence="3" key="1">
    <citation type="submission" date="2022-06" db="EMBL/GenBank/DDBJ databases">
        <title>Helicobacter colisuis sp. nov.</title>
        <authorList>
            <person name="Papic B."/>
            <person name="Gruntar I."/>
        </authorList>
    </citation>
    <scope>NUCLEOTIDE SEQUENCE</scope>
    <source>
        <strain evidence="3">11154-15</strain>
    </source>
</reference>
<protein>
    <recommendedName>
        <fullName evidence="2">Fibronectin type-III domain-containing protein</fullName>
    </recommendedName>
</protein>
<dbReference type="InterPro" id="IPR050964">
    <property type="entry name" value="Striated_Muscle_Regulatory"/>
</dbReference>
<dbReference type="PANTHER" id="PTHR13817:SF73">
    <property type="entry name" value="FIBRONECTIN TYPE-III DOMAIN-CONTAINING PROTEIN"/>
    <property type="match status" value="1"/>
</dbReference>
<dbReference type="CDD" id="cd00063">
    <property type="entry name" value="FN3"/>
    <property type="match status" value="3"/>
</dbReference>
<dbReference type="PROSITE" id="PS50853">
    <property type="entry name" value="FN3"/>
    <property type="match status" value="2"/>
</dbReference>
<evidence type="ECO:0000256" key="1">
    <source>
        <dbReference type="ARBA" id="ARBA00022737"/>
    </source>
</evidence>
<dbReference type="InterPro" id="IPR036116">
    <property type="entry name" value="FN3_sf"/>
</dbReference>
<dbReference type="EMBL" id="JAMOKX010000001">
    <property type="protein sequence ID" value="MCL9818699.1"/>
    <property type="molecule type" value="Genomic_DNA"/>
</dbReference>
<dbReference type="PANTHER" id="PTHR13817">
    <property type="entry name" value="TITIN"/>
    <property type="match status" value="1"/>
</dbReference>
<keyword evidence="1" id="KW-0677">Repeat</keyword>
<dbReference type="SMART" id="SM00060">
    <property type="entry name" value="FN3"/>
    <property type="match status" value="4"/>
</dbReference>
<feature type="domain" description="Fibronectin type-III" evidence="2">
    <location>
        <begin position="139"/>
        <end position="234"/>
    </location>
</feature>
<gene>
    <name evidence="3" type="ORF">NCR95_00680</name>
</gene>